<evidence type="ECO:0000313" key="2">
    <source>
        <dbReference type="EMBL" id="KNZ54681.1"/>
    </source>
</evidence>
<reference evidence="2 3" key="1">
    <citation type="submission" date="2015-08" db="EMBL/GenBank/DDBJ databases">
        <title>Next Generation Sequencing and Analysis of the Genome of Puccinia sorghi L Schw, the Causal Agent of Maize Common Rust.</title>
        <authorList>
            <person name="Rochi L."/>
            <person name="Burguener G."/>
            <person name="Darino M."/>
            <person name="Turjanski A."/>
            <person name="Kreff E."/>
            <person name="Dieguez M.J."/>
            <person name="Sacco F."/>
        </authorList>
    </citation>
    <scope>NUCLEOTIDE SEQUENCE [LARGE SCALE GENOMIC DNA]</scope>
    <source>
        <strain evidence="2 3">RO10H11247</strain>
    </source>
</reference>
<gene>
    <name evidence="2" type="ORF">VP01_2886g4</name>
</gene>
<sequence length="99" mass="11661">MGKDTKMALNQKHIALAPWHSRKNSRKWIWIKKTDFLCTQGFKKDYNNLSELKNSSFFGWNDETCEVTAPEQVWNKYLLIHIQRQGNLRANRSLTVSCC</sequence>
<feature type="domain" description="Myb/SANT-like" evidence="1">
    <location>
        <begin position="41"/>
        <end position="77"/>
    </location>
</feature>
<dbReference type="Proteomes" id="UP000037035">
    <property type="component" value="Unassembled WGS sequence"/>
</dbReference>
<keyword evidence="3" id="KW-1185">Reference proteome</keyword>
<accession>A0A0L6V1P3</accession>
<organism evidence="2 3">
    <name type="scientific">Puccinia sorghi</name>
    <dbReference type="NCBI Taxonomy" id="27349"/>
    <lineage>
        <taxon>Eukaryota</taxon>
        <taxon>Fungi</taxon>
        <taxon>Dikarya</taxon>
        <taxon>Basidiomycota</taxon>
        <taxon>Pucciniomycotina</taxon>
        <taxon>Pucciniomycetes</taxon>
        <taxon>Pucciniales</taxon>
        <taxon>Pucciniaceae</taxon>
        <taxon>Puccinia</taxon>
    </lineage>
</organism>
<dbReference type="OrthoDB" id="3255758at2759"/>
<dbReference type="EMBL" id="LAVV01007819">
    <property type="protein sequence ID" value="KNZ54681.1"/>
    <property type="molecule type" value="Genomic_DNA"/>
</dbReference>
<comment type="caution">
    <text evidence="2">The sequence shown here is derived from an EMBL/GenBank/DDBJ whole genome shotgun (WGS) entry which is preliminary data.</text>
</comment>
<dbReference type="InterPro" id="IPR024752">
    <property type="entry name" value="Myb/SANT-like_dom"/>
</dbReference>
<dbReference type="AlphaFoldDB" id="A0A0L6V1P3"/>
<proteinExistence type="predicted"/>
<evidence type="ECO:0000259" key="1">
    <source>
        <dbReference type="Pfam" id="PF12776"/>
    </source>
</evidence>
<dbReference type="VEuPathDB" id="FungiDB:VP01_2886g4"/>
<name>A0A0L6V1P3_9BASI</name>
<evidence type="ECO:0000313" key="3">
    <source>
        <dbReference type="Proteomes" id="UP000037035"/>
    </source>
</evidence>
<protein>
    <recommendedName>
        <fullName evidence="1">Myb/SANT-like domain-containing protein</fullName>
    </recommendedName>
</protein>
<dbReference type="Pfam" id="PF12776">
    <property type="entry name" value="Myb_DNA-bind_3"/>
    <property type="match status" value="1"/>
</dbReference>